<evidence type="ECO:0000313" key="2">
    <source>
        <dbReference type="Proteomes" id="UP000526501"/>
    </source>
</evidence>
<dbReference type="AlphaFoldDB" id="A0A7X1B4W1"/>
<keyword evidence="2" id="KW-1185">Reference proteome</keyword>
<evidence type="ECO:0000313" key="1">
    <source>
        <dbReference type="EMBL" id="MBC2605693.1"/>
    </source>
</evidence>
<accession>A0A7X1B4W1</accession>
<comment type="caution">
    <text evidence="1">The sequence shown here is derived from an EMBL/GenBank/DDBJ whole genome shotgun (WGS) entry which is preliminary data.</text>
</comment>
<name>A0A7X1B4W1_9BACT</name>
<dbReference type="Proteomes" id="UP000526501">
    <property type="component" value="Unassembled WGS sequence"/>
</dbReference>
<gene>
    <name evidence="1" type="ORF">H5P27_06515</name>
</gene>
<organism evidence="1 2">
    <name type="scientific">Pelagicoccus albus</name>
    <dbReference type="NCBI Taxonomy" id="415222"/>
    <lineage>
        <taxon>Bacteria</taxon>
        <taxon>Pseudomonadati</taxon>
        <taxon>Verrucomicrobiota</taxon>
        <taxon>Opitutia</taxon>
        <taxon>Puniceicoccales</taxon>
        <taxon>Pelagicoccaceae</taxon>
        <taxon>Pelagicoccus</taxon>
    </lineage>
</organism>
<sequence>MLSELAELPMTPSAVTGSIAGHIAKIEEALKREPWLPLNLRGLLAGELPQLRSIAEREGHAWRNQIARQVVALALASWILGPSPLESETVALLLALDLELSTASAA</sequence>
<protein>
    <submittedName>
        <fullName evidence="1">Uncharacterized protein</fullName>
    </submittedName>
</protein>
<reference evidence="1 2" key="1">
    <citation type="submission" date="2020-07" db="EMBL/GenBank/DDBJ databases">
        <authorList>
            <person name="Feng X."/>
        </authorList>
    </citation>
    <scope>NUCLEOTIDE SEQUENCE [LARGE SCALE GENOMIC DNA]</scope>
    <source>
        <strain evidence="1 2">JCM23202</strain>
    </source>
</reference>
<dbReference type="EMBL" id="JACHVC010000006">
    <property type="protein sequence ID" value="MBC2605693.1"/>
    <property type="molecule type" value="Genomic_DNA"/>
</dbReference>
<dbReference type="RefSeq" id="WP_185659560.1">
    <property type="nucleotide sequence ID" value="NZ_CAWPOO010000006.1"/>
</dbReference>
<proteinExistence type="predicted"/>